<accession>A0A1H7BF64</accession>
<dbReference type="InterPro" id="IPR009057">
    <property type="entry name" value="Homeodomain-like_sf"/>
</dbReference>
<evidence type="ECO:0000259" key="4">
    <source>
        <dbReference type="PROSITE" id="PS01124"/>
    </source>
</evidence>
<dbReference type="EMBL" id="FNZE01000015">
    <property type="protein sequence ID" value="SEJ72860.1"/>
    <property type="molecule type" value="Genomic_DNA"/>
</dbReference>
<organism evidence="5 6">
    <name type="scientific">Pseudomonas linyingensis</name>
    <dbReference type="NCBI Taxonomy" id="915471"/>
    <lineage>
        <taxon>Bacteria</taxon>
        <taxon>Pseudomonadati</taxon>
        <taxon>Pseudomonadota</taxon>
        <taxon>Gammaproteobacteria</taxon>
        <taxon>Pseudomonadales</taxon>
        <taxon>Pseudomonadaceae</taxon>
        <taxon>Pseudomonas</taxon>
    </lineage>
</organism>
<dbReference type="Pfam" id="PF12625">
    <property type="entry name" value="Arabinose_bd"/>
    <property type="match status" value="1"/>
</dbReference>
<keyword evidence="3" id="KW-0804">Transcription</keyword>
<evidence type="ECO:0000256" key="1">
    <source>
        <dbReference type="ARBA" id="ARBA00023015"/>
    </source>
</evidence>
<name>A0A1H7BF64_9PSED</name>
<evidence type="ECO:0000256" key="2">
    <source>
        <dbReference type="ARBA" id="ARBA00023125"/>
    </source>
</evidence>
<dbReference type="InterPro" id="IPR032687">
    <property type="entry name" value="AraC-type_N"/>
</dbReference>
<dbReference type="OrthoDB" id="5740883at2"/>
<dbReference type="GO" id="GO:0003700">
    <property type="term" value="F:DNA-binding transcription factor activity"/>
    <property type="evidence" value="ECO:0007669"/>
    <property type="project" value="InterPro"/>
</dbReference>
<dbReference type="STRING" id="915471.SAMN05216201_115114"/>
<feature type="domain" description="HTH araC/xylS-type" evidence="4">
    <location>
        <begin position="232"/>
        <end position="330"/>
    </location>
</feature>
<dbReference type="PANTHER" id="PTHR47894">
    <property type="entry name" value="HTH-TYPE TRANSCRIPTIONAL REGULATOR GADX"/>
    <property type="match status" value="1"/>
</dbReference>
<dbReference type="SUPFAM" id="SSF46689">
    <property type="entry name" value="Homeodomain-like"/>
    <property type="match status" value="1"/>
</dbReference>
<evidence type="ECO:0000313" key="5">
    <source>
        <dbReference type="EMBL" id="SEJ72860.1"/>
    </source>
</evidence>
<dbReference type="Proteomes" id="UP000242930">
    <property type="component" value="Unassembled WGS sequence"/>
</dbReference>
<keyword evidence="6" id="KW-1185">Reference proteome</keyword>
<dbReference type="PANTHER" id="PTHR47894:SF4">
    <property type="entry name" value="HTH-TYPE TRANSCRIPTIONAL REGULATOR GADX"/>
    <property type="match status" value="1"/>
</dbReference>
<evidence type="ECO:0000256" key="3">
    <source>
        <dbReference type="ARBA" id="ARBA00023163"/>
    </source>
</evidence>
<dbReference type="InterPro" id="IPR018060">
    <property type="entry name" value="HTH_AraC"/>
</dbReference>
<evidence type="ECO:0000313" key="6">
    <source>
        <dbReference type="Proteomes" id="UP000242930"/>
    </source>
</evidence>
<dbReference type="GO" id="GO:0005829">
    <property type="term" value="C:cytosol"/>
    <property type="evidence" value="ECO:0007669"/>
    <property type="project" value="TreeGrafter"/>
</dbReference>
<dbReference type="AlphaFoldDB" id="A0A1H7BF64"/>
<dbReference type="Pfam" id="PF12833">
    <property type="entry name" value="HTH_18"/>
    <property type="match status" value="1"/>
</dbReference>
<dbReference type="GO" id="GO:0000976">
    <property type="term" value="F:transcription cis-regulatory region binding"/>
    <property type="evidence" value="ECO:0007669"/>
    <property type="project" value="TreeGrafter"/>
</dbReference>
<dbReference type="Gene3D" id="1.10.10.60">
    <property type="entry name" value="Homeodomain-like"/>
    <property type="match status" value="1"/>
</dbReference>
<protein>
    <submittedName>
        <fullName evidence="5">AraC-type DNA-binding protein</fullName>
    </submittedName>
</protein>
<dbReference type="PROSITE" id="PS01124">
    <property type="entry name" value="HTH_ARAC_FAMILY_2"/>
    <property type="match status" value="1"/>
</dbReference>
<reference evidence="6" key="1">
    <citation type="submission" date="2016-10" db="EMBL/GenBank/DDBJ databases">
        <authorList>
            <person name="Varghese N."/>
            <person name="Submissions S."/>
        </authorList>
    </citation>
    <scope>NUCLEOTIDE SEQUENCE [LARGE SCALE GENOMIC DNA]</scope>
    <source>
        <strain evidence="6">LMG 25967</strain>
    </source>
</reference>
<keyword evidence="2 5" id="KW-0238">DNA-binding</keyword>
<gene>
    <name evidence="5" type="ORF">SAMN05216201_115114</name>
</gene>
<keyword evidence="1" id="KW-0805">Transcription regulation</keyword>
<dbReference type="RefSeq" id="WP_090312829.1">
    <property type="nucleotide sequence ID" value="NZ_FNZE01000015.1"/>
</dbReference>
<proteinExistence type="predicted"/>
<dbReference type="SMART" id="SM00342">
    <property type="entry name" value="HTH_ARAC"/>
    <property type="match status" value="1"/>
</dbReference>
<sequence>MPKLVRAAVLTNYLEVALRHGLDADRLLSQVGLSRPSLEDPENLIPVDAAVQLLEESAAAGGNPSFGLCLAESRQLAHLGAISLLLGHQPTLRDALQAMRHYRHLFNDTVAILLEETARMVIIRLEVVCEPPRPCRQSNELAIGALFRLCAALLGARWRPHSVHFSHQEPSDLQLHRRLFGCQLEFASEFNGIVCSGSDLNVINPHADPTMARLARRYLDSLAGSNRPSMLYEARKAIYLLLPMGRASIDQVAQTLGMHVRTLQRHLKAADTTFHELLNSVRRDLVIRYLETPGYPLGQIADMLGYSVPGSFTRWFNSQFGMSPAAWRDTSRTACKKAGADTCSGPDHATYRLPA</sequence>